<name>A0A2T0WW12_9BACT</name>
<feature type="transmembrane region" description="Helical" evidence="1">
    <location>
        <begin position="33"/>
        <end position="51"/>
    </location>
</feature>
<proteinExistence type="predicted"/>
<accession>A0A2T0WW12</accession>
<dbReference type="EMBL" id="PVTR01000001">
    <property type="protein sequence ID" value="PRY90882.1"/>
    <property type="molecule type" value="Genomic_DNA"/>
</dbReference>
<gene>
    <name evidence="2" type="ORF">CLW00_101557</name>
</gene>
<evidence type="ECO:0000313" key="3">
    <source>
        <dbReference type="Proteomes" id="UP000238157"/>
    </source>
</evidence>
<feature type="transmembrane region" description="Helical" evidence="1">
    <location>
        <begin position="84"/>
        <end position="104"/>
    </location>
</feature>
<evidence type="ECO:0000256" key="1">
    <source>
        <dbReference type="SAM" id="Phobius"/>
    </source>
</evidence>
<feature type="transmembrane region" description="Helical" evidence="1">
    <location>
        <begin position="312"/>
        <end position="340"/>
    </location>
</feature>
<organism evidence="2 3">
    <name type="scientific">Mongoliibacter ruber</name>
    <dbReference type="NCBI Taxonomy" id="1750599"/>
    <lineage>
        <taxon>Bacteria</taxon>
        <taxon>Pseudomonadati</taxon>
        <taxon>Bacteroidota</taxon>
        <taxon>Cytophagia</taxon>
        <taxon>Cytophagales</taxon>
        <taxon>Cyclobacteriaceae</taxon>
        <taxon>Mongoliibacter</taxon>
    </lineage>
</organism>
<reference evidence="2 3" key="1">
    <citation type="submission" date="2018-03" db="EMBL/GenBank/DDBJ databases">
        <title>Genomic Encyclopedia of Archaeal and Bacterial Type Strains, Phase II (KMG-II): from individual species to whole genera.</title>
        <authorList>
            <person name="Goeker M."/>
        </authorList>
    </citation>
    <scope>NUCLEOTIDE SEQUENCE [LARGE SCALE GENOMIC DNA]</scope>
    <source>
        <strain evidence="2 3">DSM 27929</strain>
    </source>
</reference>
<keyword evidence="1" id="KW-0472">Membrane</keyword>
<feature type="transmembrane region" description="Helical" evidence="1">
    <location>
        <begin position="360"/>
        <end position="387"/>
    </location>
</feature>
<dbReference type="AlphaFoldDB" id="A0A2T0WW12"/>
<keyword evidence="1" id="KW-0812">Transmembrane</keyword>
<feature type="transmembrane region" description="Helical" evidence="1">
    <location>
        <begin position="116"/>
        <end position="134"/>
    </location>
</feature>
<protein>
    <recommendedName>
        <fullName evidence="4">O-antigen ligase-like membrane protein</fullName>
    </recommendedName>
</protein>
<feature type="transmembrane region" description="Helical" evidence="1">
    <location>
        <begin position="7"/>
        <end position="27"/>
    </location>
</feature>
<dbReference type="Proteomes" id="UP000238157">
    <property type="component" value="Unassembled WGS sequence"/>
</dbReference>
<sequence length="419" mass="48810">MKKNLYLIYIIAFILISLKFFDATFISPSLSNYVFILSIWITVFLSVPFWFSNRRTTFDIPIYMVFFSILFSILMAYFAWNQSFFHSIMETTQYLMWPFYFFLIGHNFKVKTIEKIVIGFGLLYAALYFFQYFNQGVVLFGRPLYGDEWTEDRGVIRIIFPGAGIFILAVFIALTKITTTKTLRWLWLLILCLGLVIPVMQVTRQFIVGISLVYLYHLVINVKPIYKVLLLAIFLISGTIIIKMEINSVKGLIEAGERDAELGKEYIRVLAAEYFLKDYAPNDLSKVFGSGAPYWGISAVGKFNERLADERGYYLSDVGIIAVYAMFGIIAVVGFVIIWIKSFTIRIPKSFAYAKYYIWYILFTSVTWYSVYHYHYIIATILALYLYQKGIDDQKRVELVKKILIKIKSKDKKQFDPTT</sequence>
<keyword evidence="3" id="KW-1185">Reference proteome</keyword>
<evidence type="ECO:0000313" key="2">
    <source>
        <dbReference type="EMBL" id="PRY90882.1"/>
    </source>
</evidence>
<feature type="transmembrane region" description="Helical" evidence="1">
    <location>
        <begin position="154"/>
        <end position="174"/>
    </location>
</feature>
<comment type="caution">
    <text evidence="2">The sequence shown here is derived from an EMBL/GenBank/DDBJ whole genome shotgun (WGS) entry which is preliminary data.</text>
</comment>
<feature type="transmembrane region" description="Helical" evidence="1">
    <location>
        <begin position="186"/>
        <end position="219"/>
    </location>
</feature>
<feature type="transmembrane region" description="Helical" evidence="1">
    <location>
        <begin position="60"/>
        <end position="78"/>
    </location>
</feature>
<evidence type="ECO:0008006" key="4">
    <source>
        <dbReference type="Google" id="ProtNLM"/>
    </source>
</evidence>
<dbReference type="OrthoDB" id="951200at2"/>
<keyword evidence="1" id="KW-1133">Transmembrane helix</keyword>
<feature type="transmembrane region" description="Helical" evidence="1">
    <location>
        <begin position="225"/>
        <end position="242"/>
    </location>
</feature>